<dbReference type="InterPro" id="IPR001453">
    <property type="entry name" value="MoaB/Mog_dom"/>
</dbReference>
<dbReference type="PANTHER" id="PTHR10192:SF28">
    <property type="entry name" value="MOLYBDOPTERIN MOLYBDENUMTRANSFERASE"/>
    <property type="match status" value="1"/>
</dbReference>
<dbReference type="GO" id="GO:0061599">
    <property type="term" value="F:molybdopterin molybdotransferase activity"/>
    <property type="evidence" value="ECO:0007669"/>
    <property type="project" value="UniProtKB-UniRule"/>
</dbReference>
<dbReference type="PANTHER" id="PTHR10192">
    <property type="entry name" value="MOLYBDOPTERIN BIOSYNTHESIS PROTEIN"/>
    <property type="match status" value="1"/>
</dbReference>
<sequence>MKVIDVADAVGSVLCHDITRIIPGEFKGRAFRRGHVVRPEDIPTLLNLGKEHLYVYDLAEGYVHEDDAAHRMALALAQDTDASNLTLTAPCEGRINLVAACDGLLQVDVDGLFDINSEEQLVVATAHTGQAVQTGRMVAGCRVVPLAVRREKLERMEALCAARGATVSVLPFRPLKVGVVTTGSEVYHGRIKDKFGPILKRKFSALNCTVMGQTIVSDDKAMAVSAIRAFLDQGAEMVAVTGGMSVDPDDQTPAAIRALGGEIVTYGAPTFPGAMFMLAYVEGVPVVGLPGCVMYAQASVFDLVTPRLVAGLHVTRKDIVAMGHGGLCMNCPECRHPVCPFGK</sequence>
<dbReference type="Pfam" id="PF00994">
    <property type="entry name" value="MoCF_biosynth"/>
    <property type="match status" value="1"/>
</dbReference>
<dbReference type="eggNOG" id="COG0303">
    <property type="taxonomic scope" value="Bacteria"/>
</dbReference>
<protein>
    <recommendedName>
        <fullName evidence="1">Molybdopterin molybdenumtransferase</fullName>
        <ecNumber evidence="1">2.10.1.1</ecNumber>
    </recommendedName>
</protein>
<feature type="domain" description="MoaB/Mog" evidence="2">
    <location>
        <begin position="178"/>
        <end position="310"/>
    </location>
</feature>
<keyword evidence="4" id="KW-1185">Reference proteome</keyword>
<evidence type="ECO:0000313" key="4">
    <source>
        <dbReference type="Proteomes" id="UP000016587"/>
    </source>
</evidence>
<dbReference type="RefSeq" id="WP_021759489.1">
    <property type="nucleotide sequence ID" value="NC_022444.1"/>
</dbReference>
<reference evidence="3 4" key="1">
    <citation type="journal article" date="2013" name="J. Bacteriol.">
        <title>Roles of HynAB and Ech, the only two hydrogenases found in the model sulfate reducer Desulfovibrio gigas.</title>
        <authorList>
            <person name="Morais-Silva F.O."/>
            <person name="Santos C.I."/>
            <person name="Rodrigues R."/>
            <person name="Pereira I.A."/>
            <person name="Rodrigues-Pousada C."/>
        </authorList>
    </citation>
    <scope>NUCLEOTIDE SEQUENCE [LARGE SCALE GENOMIC DNA]</scope>
    <source>
        <strain evidence="4">ATCC 19364 / DSM 1382 / NCIMB 9332 / VKM B-1759</strain>
    </source>
</reference>
<dbReference type="CDD" id="cd03522">
    <property type="entry name" value="MoeA_like"/>
    <property type="match status" value="1"/>
</dbReference>
<dbReference type="SUPFAM" id="SSF53218">
    <property type="entry name" value="Molybdenum cofactor biosynthesis proteins"/>
    <property type="match status" value="1"/>
</dbReference>
<keyword evidence="1" id="KW-0501">Molybdenum cofactor biosynthesis</keyword>
<dbReference type="SMART" id="SM00852">
    <property type="entry name" value="MoCF_biosynth"/>
    <property type="match status" value="1"/>
</dbReference>
<accession>T2GA52</accession>
<name>T2GA52_MEGG1</name>
<dbReference type="AlphaFoldDB" id="T2GA52"/>
<organism evidence="3 4">
    <name type="scientific">Megalodesulfovibrio gigas (strain ATCC 19364 / DSM 1382 / NCIMB 9332 / VKM B-1759)</name>
    <name type="common">Desulfovibrio gigas</name>
    <dbReference type="NCBI Taxonomy" id="1121448"/>
    <lineage>
        <taxon>Bacteria</taxon>
        <taxon>Pseudomonadati</taxon>
        <taxon>Thermodesulfobacteriota</taxon>
        <taxon>Desulfovibrionia</taxon>
        <taxon>Desulfovibrionales</taxon>
        <taxon>Desulfovibrionaceae</taxon>
        <taxon>Megalodesulfovibrio</taxon>
    </lineage>
</organism>
<dbReference type="InterPro" id="IPR038987">
    <property type="entry name" value="MoeA-like"/>
</dbReference>
<comment type="catalytic activity">
    <reaction evidence="1">
        <text>adenylyl-molybdopterin + molybdate = Mo-molybdopterin + AMP + H(+)</text>
        <dbReference type="Rhea" id="RHEA:35047"/>
        <dbReference type="ChEBI" id="CHEBI:15378"/>
        <dbReference type="ChEBI" id="CHEBI:36264"/>
        <dbReference type="ChEBI" id="CHEBI:62727"/>
        <dbReference type="ChEBI" id="CHEBI:71302"/>
        <dbReference type="ChEBI" id="CHEBI:456215"/>
    </reaction>
</comment>
<dbReference type="EMBL" id="CP006585">
    <property type="protein sequence ID" value="AGW12792.1"/>
    <property type="molecule type" value="Genomic_DNA"/>
</dbReference>
<dbReference type="Gene3D" id="3.40.980.10">
    <property type="entry name" value="MoaB/Mog-like domain"/>
    <property type="match status" value="1"/>
</dbReference>
<dbReference type="STRING" id="1121448.DGI_0901"/>
<dbReference type="UniPathway" id="UPA00344"/>
<keyword evidence="1" id="KW-0808">Transferase</keyword>
<keyword evidence="1" id="KW-0479">Metal-binding</keyword>
<dbReference type="OrthoDB" id="9767940at2"/>
<comment type="function">
    <text evidence="1">Catalyzes the insertion of molybdate into adenylated molybdopterin with the concomitant release of AMP.</text>
</comment>
<dbReference type="InterPro" id="IPR036425">
    <property type="entry name" value="MoaB/Mog-like_dom_sf"/>
</dbReference>
<dbReference type="GO" id="GO:0005829">
    <property type="term" value="C:cytosol"/>
    <property type="evidence" value="ECO:0007669"/>
    <property type="project" value="TreeGrafter"/>
</dbReference>
<comment type="pathway">
    <text evidence="1">Cofactor biosynthesis; molybdopterin biosynthesis.</text>
</comment>
<dbReference type="KEGG" id="dgg:DGI_0901"/>
<dbReference type="EC" id="2.10.1.1" evidence="1"/>
<keyword evidence="1" id="KW-0500">Molybdenum</keyword>
<dbReference type="GO" id="GO:0006777">
    <property type="term" value="P:Mo-molybdopterin cofactor biosynthetic process"/>
    <property type="evidence" value="ECO:0007669"/>
    <property type="project" value="UniProtKB-UniRule"/>
</dbReference>
<evidence type="ECO:0000259" key="2">
    <source>
        <dbReference type="SMART" id="SM00852"/>
    </source>
</evidence>
<dbReference type="HOGENOM" id="CLU_068847_1_0_7"/>
<comment type="cofactor">
    <cofactor evidence="1">
        <name>Mg(2+)</name>
        <dbReference type="ChEBI" id="CHEBI:18420"/>
    </cofactor>
</comment>
<reference evidence="4" key="2">
    <citation type="submission" date="2013-07" db="EMBL/GenBank/DDBJ databases">
        <authorList>
            <person name="Morais-Silva F.O."/>
            <person name="Rezende A.M."/>
            <person name="Pimentel C."/>
            <person name="Resende D.M."/>
            <person name="Santos C.I."/>
            <person name="Clemente C."/>
            <person name="de Oliveira L.M."/>
            <person name="da Silva S.M."/>
            <person name="Costa D.A."/>
            <person name="Varela-Raposo A."/>
            <person name="Horacio E.C.A."/>
            <person name="Matos M."/>
            <person name="Flores O."/>
            <person name="Ruiz J.C."/>
            <person name="Rodrigues-Pousada C."/>
        </authorList>
    </citation>
    <scope>NUCLEOTIDE SEQUENCE [LARGE SCALE GENOMIC DNA]</scope>
    <source>
        <strain evidence="4">ATCC 19364 / DSM 1382 / NCIMB 9332 / VKM B-1759</strain>
    </source>
</reference>
<gene>
    <name evidence="3" type="ORF">DGI_0901</name>
</gene>
<evidence type="ECO:0000256" key="1">
    <source>
        <dbReference type="RuleBase" id="RU365090"/>
    </source>
</evidence>
<keyword evidence="1" id="KW-0460">Magnesium</keyword>
<proteinExistence type="inferred from homology"/>
<dbReference type="Proteomes" id="UP000016587">
    <property type="component" value="Chromosome"/>
</dbReference>
<evidence type="ECO:0000313" key="3">
    <source>
        <dbReference type="EMBL" id="AGW12792.1"/>
    </source>
</evidence>
<dbReference type="PATRIC" id="fig|1121448.10.peg.900"/>
<comment type="similarity">
    <text evidence="1">Belongs to the MoeA family.</text>
</comment>
<dbReference type="GO" id="GO:0046872">
    <property type="term" value="F:metal ion binding"/>
    <property type="evidence" value="ECO:0007669"/>
    <property type="project" value="UniProtKB-UniRule"/>
</dbReference>